<comment type="caution">
    <text evidence="4">The sequence shown here is derived from an EMBL/GenBank/DDBJ whole genome shotgun (WGS) entry which is preliminary data.</text>
</comment>
<feature type="compositionally biased region" description="Basic and acidic residues" evidence="2">
    <location>
        <begin position="1"/>
        <end position="11"/>
    </location>
</feature>
<evidence type="ECO:0000313" key="5">
    <source>
        <dbReference type="Proteomes" id="UP001338125"/>
    </source>
</evidence>
<gene>
    <name evidence="4" type="ORF">PT974_01696</name>
</gene>
<dbReference type="Proteomes" id="UP001338125">
    <property type="component" value="Unassembled WGS sequence"/>
</dbReference>
<evidence type="ECO:0000313" key="4">
    <source>
        <dbReference type="EMBL" id="KAK5996362.1"/>
    </source>
</evidence>
<evidence type="ECO:0008006" key="6">
    <source>
        <dbReference type="Google" id="ProtNLM"/>
    </source>
</evidence>
<dbReference type="InterPro" id="IPR021765">
    <property type="entry name" value="UstYa-like"/>
</dbReference>
<protein>
    <recommendedName>
        <fullName evidence="6">Cyclochlorotine biosynthesis protein O</fullName>
    </recommendedName>
</protein>
<dbReference type="Pfam" id="PF11807">
    <property type="entry name" value="UstYa"/>
    <property type="match status" value="1"/>
</dbReference>
<dbReference type="PANTHER" id="PTHR33365:SF13">
    <property type="entry name" value="TAT PATHWAY SIGNAL SEQUENCE"/>
    <property type="match status" value="1"/>
</dbReference>
<dbReference type="PANTHER" id="PTHR33365">
    <property type="entry name" value="YALI0B05434P"/>
    <property type="match status" value="1"/>
</dbReference>
<name>A0ABR0SWT6_9HYPO</name>
<feature type="transmembrane region" description="Helical" evidence="3">
    <location>
        <begin position="43"/>
        <end position="63"/>
    </location>
</feature>
<evidence type="ECO:0000256" key="2">
    <source>
        <dbReference type="SAM" id="MobiDB-lite"/>
    </source>
</evidence>
<feature type="region of interest" description="Disordered" evidence="2">
    <location>
        <begin position="257"/>
        <end position="277"/>
    </location>
</feature>
<evidence type="ECO:0000256" key="3">
    <source>
        <dbReference type="SAM" id="Phobius"/>
    </source>
</evidence>
<organism evidence="4 5">
    <name type="scientific">Cladobotryum mycophilum</name>
    <dbReference type="NCBI Taxonomy" id="491253"/>
    <lineage>
        <taxon>Eukaryota</taxon>
        <taxon>Fungi</taxon>
        <taxon>Dikarya</taxon>
        <taxon>Ascomycota</taxon>
        <taxon>Pezizomycotina</taxon>
        <taxon>Sordariomycetes</taxon>
        <taxon>Hypocreomycetidae</taxon>
        <taxon>Hypocreales</taxon>
        <taxon>Hypocreaceae</taxon>
        <taxon>Cladobotryum</taxon>
    </lineage>
</organism>
<proteinExistence type="inferred from homology"/>
<feature type="region of interest" description="Disordered" evidence="2">
    <location>
        <begin position="1"/>
        <end position="32"/>
    </location>
</feature>
<keyword evidence="3" id="KW-0472">Membrane</keyword>
<keyword evidence="5" id="KW-1185">Reference proteome</keyword>
<evidence type="ECO:0000256" key="1">
    <source>
        <dbReference type="ARBA" id="ARBA00035112"/>
    </source>
</evidence>
<reference evidence="4 5" key="1">
    <citation type="submission" date="2024-01" db="EMBL/GenBank/DDBJ databases">
        <title>Complete genome of Cladobotryum mycophilum ATHUM6906.</title>
        <authorList>
            <person name="Christinaki A.C."/>
            <person name="Myridakis A.I."/>
            <person name="Kouvelis V.N."/>
        </authorList>
    </citation>
    <scope>NUCLEOTIDE SEQUENCE [LARGE SCALE GENOMIC DNA]</scope>
    <source>
        <strain evidence="4 5">ATHUM6906</strain>
    </source>
</reference>
<sequence>MAKDFDQRQLLEDGSTDSDDGSEFLPRSSIRGPKQKSSVARSLVEPFIFVFILIVVCIVSLWAGTCIPTRRATVDKTCAARTTQWSPVLRGVAIRYQLQDFNGSFMDENIYRQLGSPEVDKAWEALGVDYRAGVISYEDGLSSGLQSSFVQRAEQYGGGFLVNNLIRKALYFNYDRYKELGKHAFKNEERILRRHVTHCLDTIRQVLMCNVDTAVLGQVWIDPKKPTAFPDFNTKHFCKNYNDIQEWARKLQAPPLDKIPKDYLAPPKPGDVKDAIP</sequence>
<keyword evidence="3" id="KW-0812">Transmembrane</keyword>
<dbReference type="EMBL" id="JAVFKD010000002">
    <property type="protein sequence ID" value="KAK5996362.1"/>
    <property type="molecule type" value="Genomic_DNA"/>
</dbReference>
<comment type="similarity">
    <text evidence="1">Belongs to the ustYa family.</text>
</comment>
<keyword evidence="3" id="KW-1133">Transmembrane helix</keyword>
<accession>A0ABR0SWT6</accession>